<keyword evidence="4" id="KW-1185">Reference proteome</keyword>
<gene>
    <name evidence="3" type="ORF">EJ04DRAFT_222217</name>
</gene>
<feature type="transmembrane region" description="Helical" evidence="2">
    <location>
        <begin position="14"/>
        <end position="33"/>
    </location>
</feature>
<dbReference type="AlphaFoldDB" id="A0A9P4V1Y7"/>
<protein>
    <submittedName>
        <fullName evidence="3">Uncharacterized protein</fullName>
    </submittedName>
</protein>
<accession>A0A9P4V1Y7</accession>
<evidence type="ECO:0000256" key="2">
    <source>
        <dbReference type="SAM" id="Phobius"/>
    </source>
</evidence>
<evidence type="ECO:0000313" key="3">
    <source>
        <dbReference type="EMBL" id="KAF2735044.1"/>
    </source>
</evidence>
<keyword evidence="2" id="KW-0472">Membrane</keyword>
<evidence type="ECO:0000256" key="1">
    <source>
        <dbReference type="SAM" id="MobiDB-lite"/>
    </source>
</evidence>
<comment type="caution">
    <text evidence="3">The sequence shown here is derived from an EMBL/GenBank/DDBJ whole genome shotgun (WGS) entry which is preliminary data.</text>
</comment>
<feature type="region of interest" description="Disordered" evidence="1">
    <location>
        <begin position="37"/>
        <end position="60"/>
    </location>
</feature>
<dbReference type="EMBL" id="ML996140">
    <property type="protein sequence ID" value="KAF2735044.1"/>
    <property type="molecule type" value="Genomic_DNA"/>
</dbReference>
<keyword evidence="2" id="KW-0812">Transmembrane</keyword>
<organism evidence="3 4">
    <name type="scientific">Polyplosphaeria fusca</name>
    <dbReference type="NCBI Taxonomy" id="682080"/>
    <lineage>
        <taxon>Eukaryota</taxon>
        <taxon>Fungi</taxon>
        <taxon>Dikarya</taxon>
        <taxon>Ascomycota</taxon>
        <taxon>Pezizomycotina</taxon>
        <taxon>Dothideomycetes</taxon>
        <taxon>Pleosporomycetidae</taxon>
        <taxon>Pleosporales</taxon>
        <taxon>Tetraplosphaeriaceae</taxon>
        <taxon>Polyplosphaeria</taxon>
    </lineage>
</organism>
<keyword evidence="2" id="KW-1133">Transmembrane helix</keyword>
<dbReference type="Proteomes" id="UP000799444">
    <property type="component" value="Unassembled WGS sequence"/>
</dbReference>
<sequence>MEGSPFTIALRTKITSILCVAYYVLTCVKYLSYQTSHGERRRRQSMFPTAHVTPHPLTRT</sequence>
<proteinExistence type="predicted"/>
<evidence type="ECO:0000313" key="4">
    <source>
        <dbReference type="Proteomes" id="UP000799444"/>
    </source>
</evidence>
<name>A0A9P4V1Y7_9PLEO</name>
<reference evidence="3" key="1">
    <citation type="journal article" date="2020" name="Stud. Mycol.">
        <title>101 Dothideomycetes genomes: a test case for predicting lifestyles and emergence of pathogens.</title>
        <authorList>
            <person name="Haridas S."/>
            <person name="Albert R."/>
            <person name="Binder M."/>
            <person name="Bloem J."/>
            <person name="Labutti K."/>
            <person name="Salamov A."/>
            <person name="Andreopoulos B."/>
            <person name="Baker S."/>
            <person name="Barry K."/>
            <person name="Bills G."/>
            <person name="Bluhm B."/>
            <person name="Cannon C."/>
            <person name="Castanera R."/>
            <person name="Culley D."/>
            <person name="Daum C."/>
            <person name="Ezra D."/>
            <person name="Gonzalez J."/>
            <person name="Henrissat B."/>
            <person name="Kuo A."/>
            <person name="Liang C."/>
            <person name="Lipzen A."/>
            <person name="Lutzoni F."/>
            <person name="Magnuson J."/>
            <person name="Mondo S."/>
            <person name="Nolan M."/>
            <person name="Ohm R."/>
            <person name="Pangilinan J."/>
            <person name="Park H.-J."/>
            <person name="Ramirez L."/>
            <person name="Alfaro M."/>
            <person name="Sun H."/>
            <person name="Tritt A."/>
            <person name="Yoshinaga Y."/>
            <person name="Zwiers L.-H."/>
            <person name="Turgeon B."/>
            <person name="Goodwin S."/>
            <person name="Spatafora J."/>
            <person name="Crous P."/>
            <person name="Grigoriev I."/>
        </authorList>
    </citation>
    <scope>NUCLEOTIDE SEQUENCE</scope>
    <source>
        <strain evidence="3">CBS 125425</strain>
    </source>
</reference>